<proteinExistence type="predicted"/>
<reference evidence="3 4" key="1">
    <citation type="journal article" date="2020" name="G3 (Bethesda)">
        <title>Improved Reference Genome for Cyclotella cryptica CCMP332, a Model for Cell Wall Morphogenesis, Salinity Adaptation, and Lipid Production in Diatoms (Bacillariophyta).</title>
        <authorList>
            <person name="Roberts W.R."/>
            <person name="Downey K.M."/>
            <person name="Ruck E.C."/>
            <person name="Traller J.C."/>
            <person name="Alverson A.J."/>
        </authorList>
    </citation>
    <scope>NUCLEOTIDE SEQUENCE [LARGE SCALE GENOMIC DNA]</scope>
    <source>
        <strain evidence="3 4">CCMP332</strain>
    </source>
</reference>
<dbReference type="PANTHER" id="PTHR36978:SF4">
    <property type="entry name" value="P-LOOP CONTAINING NUCLEOSIDE TRIPHOSPHATE HYDROLASE PROTEIN"/>
    <property type="match status" value="1"/>
</dbReference>
<dbReference type="SUPFAM" id="SSF52540">
    <property type="entry name" value="P-loop containing nucleoside triphosphate hydrolases"/>
    <property type="match status" value="2"/>
</dbReference>
<dbReference type="InterPro" id="IPR040632">
    <property type="entry name" value="Sulfotransfer_4"/>
</dbReference>
<gene>
    <name evidence="3" type="ORF">HJC23_000236</name>
</gene>
<keyword evidence="2" id="KW-1133">Transmembrane helix</keyword>
<sequence length="600" mass="68419">MNQSTKQVVVCTIVLIVLFGTYYNSRQITRLKPLLSDHDLPSTSGRAKSRNGRKNGGISNSKEFMRRHRASCLKARKNTVPPSLFGKLPRPFINLGFPKMGTSSLHAFFECGGYKSHHFACGKDAITKRKISCAKCISNSISASKPPLALCEEADMYAQMDNGTFFPQTELLHQLHEGYPQATFFLTFRNMTKWYHSLSHWPPRPRGPHMDERLQKLDITGFPKGKGKNEEEFTEWYCNHVLRVRELIENSDHHLIEVDIEDESTAQSMGDLFGISQGCWGHANVNLNIHPDANTSEVQVSKRQVKLLKRTQDDEVSSNEDQNSKDEYAYEEYNDLDEGYGAYDGGIKEEQKYDKGIQFSASCFSARNDTVAPSMYHKLPRPFINLGFPKMGTTSLQAFFKCGGYTSYHYTCGNPKRLCSDCIQESVRRGLPPLGRCNEADVYTQLDNGRYFPQIELLEEFFKGYPQATFFLTFRNMENWYQSLSNWPPNRTKHYPLTKRFLGTNITGLPKDLGNDISAFSTWHCNHVKRVRSLISNYPSHSLVEIDIEDPTVGDYLAKVFGIGKSCLGRKNVHAQQLQPDRFLTQNIPQNYMVGSQSFR</sequence>
<keyword evidence="2" id="KW-0812">Transmembrane</keyword>
<evidence type="ECO:0000313" key="3">
    <source>
        <dbReference type="EMBL" id="KAL3788952.1"/>
    </source>
</evidence>
<evidence type="ECO:0000256" key="2">
    <source>
        <dbReference type="SAM" id="Phobius"/>
    </source>
</evidence>
<keyword evidence="4" id="KW-1185">Reference proteome</keyword>
<name>A0ABD3PLY3_9STRA</name>
<feature type="transmembrane region" description="Helical" evidence="2">
    <location>
        <begin position="7"/>
        <end position="23"/>
    </location>
</feature>
<dbReference type="Gene3D" id="3.40.50.300">
    <property type="entry name" value="P-loop containing nucleotide triphosphate hydrolases"/>
    <property type="match status" value="2"/>
</dbReference>
<keyword evidence="2" id="KW-0472">Membrane</keyword>
<organism evidence="3 4">
    <name type="scientific">Cyclotella cryptica</name>
    <dbReference type="NCBI Taxonomy" id="29204"/>
    <lineage>
        <taxon>Eukaryota</taxon>
        <taxon>Sar</taxon>
        <taxon>Stramenopiles</taxon>
        <taxon>Ochrophyta</taxon>
        <taxon>Bacillariophyta</taxon>
        <taxon>Coscinodiscophyceae</taxon>
        <taxon>Thalassiosirophycidae</taxon>
        <taxon>Stephanodiscales</taxon>
        <taxon>Stephanodiscaceae</taxon>
        <taxon>Cyclotella</taxon>
    </lineage>
</organism>
<feature type="region of interest" description="Disordered" evidence="1">
    <location>
        <begin position="309"/>
        <end position="328"/>
    </location>
</feature>
<feature type="region of interest" description="Disordered" evidence="1">
    <location>
        <begin position="39"/>
        <end position="60"/>
    </location>
</feature>
<protein>
    <recommendedName>
        <fullName evidence="5">Sulfotransferase domain-containing protein</fullName>
    </recommendedName>
</protein>
<dbReference type="PANTHER" id="PTHR36978">
    <property type="entry name" value="P-LOOP CONTAINING NUCLEOTIDE TRIPHOSPHATE HYDROLASE"/>
    <property type="match status" value="1"/>
</dbReference>
<evidence type="ECO:0000313" key="4">
    <source>
        <dbReference type="Proteomes" id="UP001516023"/>
    </source>
</evidence>
<dbReference type="Proteomes" id="UP001516023">
    <property type="component" value="Unassembled WGS sequence"/>
</dbReference>
<dbReference type="EMBL" id="JABMIG020000149">
    <property type="protein sequence ID" value="KAL3788952.1"/>
    <property type="molecule type" value="Genomic_DNA"/>
</dbReference>
<accession>A0ABD3PLY3</accession>
<dbReference type="AlphaFoldDB" id="A0ABD3PLY3"/>
<evidence type="ECO:0008006" key="5">
    <source>
        <dbReference type="Google" id="ProtNLM"/>
    </source>
</evidence>
<dbReference type="InterPro" id="IPR027417">
    <property type="entry name" value="P-loop_NTPase"/>
</dbReference>
<dbReference type="Pfam" id="PF17784">
    <property type="entry name" value="Sulfotransfer_4"/>
    <property type="match status" value="2"/>
</dbReference>
<comment type="caution">
    <text evidence="3">The sequence shown here is derived from an EMBL/GenBank/DDBJ whole genome shotgun (WGS) entry which is preliminary data.</text>
</comment>
<evidence type="ECO:0000256" key="1">
    <source>
        <dbReference type="SAM" id="MobiDB-lite"/>
    </source>
</evidence>